<dbReference type="InterPro" id="IPR021810">
    <property type="entry name" value="T1RH-like_C"/>
</dbReference>
<accession>A0ABQ3LRW8</accession>
<keyword evidence="13" id="KW-0347">Helicase</keyword>
<evidence type="ECO:0000256" key="5">
    <source>
        <dbReference type="ARBA" id="ARBA00022741"/>
    </source>
</evidence>
<evidence type="ECO:0000256" key="11">
    <source>
        <dbReference type="RuleBase" id="RU364115"/>
    </source>
</evidence>
<comment type="catalytic activity">
    <reaction evidence="1 11">
        <text>Endonucleolytic cleavage of DNA to give random double-stranded fragments with terminal 5'-phosphates, ATP is simultaneously hydrolyzed.</text>
        <dbReference type="EC" id="3.1.21.3"/>
    </reaction>
</comment>
<dbReference type="Pfam" id="PF22679">
    <property type="entry name" value="T1R_D3-like"/>
    <property type="match status" value="1"/>
</dbReference>
<feature type="domain" description="Helicase ATP-binding" evidence="12">
    <location>
        <begin position="285"/>
        <end position="459"/>
    </location>
</feature>
<evidence type="ECO:0000256" key="1">
    <source>
        <dbReference type="ARBA" id="ARBA00000851"/>
    </source>
</evidence>
<comment type="function">
    <text evidence="11">Subunit R is required for both nuclease and ATPase activities, but not for modification.</text>
</comment>
<proteinExistence type="inferred from homology"/>
<evidence type="ECO:0000256" key="7">
    <source>
        <dbReference type="ARBA" id="ARBA00022759"/>
    </source>
</evidence>
<evidence type="ECO:0000256" key="3">
    <source>
        <dbReference type="ARBA" id="ARBA00011296"/>
    </source>
</evidence>
<evidence type="ECO:0000256" key="6">
    <source>
        <dbReference type="ARBA" id="ARBA00022747"/>
    </source>
</evidence>
<evidence type="ECO:0000313" key="13">
    <source>
        <dbReference type="EMBL" id="GHH22937.1"/>
    </source>
</evidence>
<gene>
    <name evidence="13" type="ORF">GCM10017790_45350</name>
</gene>
<comment type="similarity">
    <text evidence="2 11">Belongs to the HsdR family.</text>
</comment>
<keyword evidence="14" id="KW-1185">Reference proteome</keyword>
<dbReference type="EC" id="3.1.21.3" evidence="11"/>
<keyword evidence="5 11" id="KW-0547">Nucleotide-binding</keyword>
<dbReference type="EMBL" id="BNAY01000005">
    <property type="protein sequence ID" value="GHH22937.1"/>
    <property type="molecule type" value="Genomic_DNA"/>
</dbReference>
<evidence type="ECO:0000256" key="9">
    <source>
        <dbReference type="ARBA" id="ARBA00022840"/>
    </source>
</evidence>
<dbReference type="NCBIfam" id="TIGR00348">
    <property type="entry name" value="hsdR"/>
    <property type="match status" value="1"/>
</dbReference>
<dbReference type="CDD" id="cd18030">
    <property type="entry name" value="DEXHc_RE_I_HsdR"/>
    <property type="match status" value="1"/>
</dbReference>
<comment type="caution">
    <text evidence="13">The sequence shown here is derived from an EMBL/GenBank/DDBJ whole genome shotgun (WGS) entry which is preliminary data.</text>
</comment>
<dbReference type="InterPro" id="IPR014001">
    <property type="entry name" value="Helicase_ATP-bd"/>
</dbReference>
<dbReference type="InterPro" id="IPR051268">
    <property type="entry name" value="Type-I_R_enzyme_R_subunit"/>
</dbReference>
<evidence type="ECO:0000256" key="4">
    <source>
        <dbReference type="ARBA" id="ARBA00022722"/>
    </source>
</evidence>
<dbReference type="Pfam" id="PF18766">
    <property type="entry name" value="SWI2_SNF2"/>
    <property type="match status" value="1"/>
</dbReference>
<dbReference type="GO" id="GO:0004386">
    <property type="term" value="F:helicase activity"/>
    <property type="evidence" value="ECO:0007669"/>
    <property type="project" value="UniProtKB-KW"/>
</dbReference>
<dbReference type="Gene3D" id="3.40.50.300">
    <property type="entry name" value="P-loop containing nucleotide triphosphate hydrolases"/>
    <property type="match status" value="2"/>
</dbReference>
<name>A0ABQ3LRW8_9PSEU</name>
<comment type="subunit">
    <text evidence="3 11">The type I restriction/modification system is composed of three polypeptides R, M and S.</text>
</comment>
<organism evidence="13 14">
    <name type="scientific">Amycolatopsis oliviviridis</name>
    <dbReference type="NCBI Taxonomy" id="1471590"/>
    <lineage>
        <taxon>Bacteria</taxon>
        <taxon>Bacillati</taxon>
        <taxon>Actinomycetota</taxon>
        <taxon>Actinomycetes</taxon>
        <taxon>Pseudonocardiales</taxon>
        <taxon>Pseudonocardiaceae</taxon>
        <taxon>Amycolatopsis</taxon>
    </lineage>
</organism>
<dbReference type="CDD" id="cd18800">
    <property type="entry name" value="SF2_C_EcoR124I-like"/>
    <property type="match status" value="1"/>
</dbReference>
<evidence type="ECO:0000256" key="10">
    <source>
        <dbReference type="ARBA" id="ARBA00023125"/>
    </source>
</evidence>
<keyword evidence="4" id="KW-0540">Nuclease</keyword>
<dbReference type="CDD" id="cd22332">
    <property type="entry name" value="HsdR_N"/>
    <property type="match status" value="1"/>
</dbReference>
<dbReference type="InterPro" id="IPR004473">
    <property type="entry name" value="Restrct_endonuc_typeI_HsdR"/>
</dbReference>
<reference evidence="14" key="1">
    <citation type="journal article" date="2019" name="Int. J. Syst. Evol. Microbiol.">
        <title>The Global Catalogue of Microorganisms (GCM) 10K type strain sequencing project: providing services to taxonomists for standard genome sequencing and annotation.</title>
        <authorList>
            <consortium name="The Broad Institute Genomics Platform"/>
            <consortium name="The Broad Institute Genome Sequencing Center for Infectious Disease"/>
            <person name="Wu L."/>
            <person name="Ma J."/>
        </authorList>
    </citation>
    <scope>NUCLEOTIDE SEQUENCE [LARGE SCALE GENOMIC DNA]</scope>
    <source>
        <strain evidence="14">CGMCC 4.7683</strain>
    </source>
</reference>
<dbReference type="InterPro" id="IPR027417">
    <property type="entry name" value="P-loop_NTPase"/>
</dbReference>
<dbReference type="PANTHER" id="PTHR30195">
    <property type="entry name" value="TYPE I SITE-SPECIFIC DEOXYRIBONUCLEASE PROTEIN SUBUNIT M AND R"/>
    <property type="match status" value="1"/>
</dbReference>
<dbReference type="Gene3D" id="3.90.1570.50">
    <property type="match status" value="1"/>
</dbReference>
<keyword evidence="10 11" id="KW-0238">DNA-binding</keyword>
<evidence type="ECO:0000313" key="14">
    <source>
        <dbReference type="Proteomes" id="UP000635387"/>
    </source>
</evidence>
<dbReference type="Pfam" id="PF04313">
    <property type="entry name" value="HSDR_N"/>
    <property type="match status" value="1"/>
</dbReference>
<dbReference type="SMART" id="SM00487">
    <property type="entry name" value="DEXDc"/>
    <property type="match status" value="1"/>
</dbReference>
<evidence type="ECO:0000256" key="2">
    <source>
        <dbReference type="ARBA" id="ARBA00008598"/>
    </source>
</evidence>
<protein>
    <recommendedName>
        <fullName evidence="11">Type I restriction enzyme endonuclease subunit</fullName>
        <shortName evidence="11">R protein</shortName>
        <ecNumber evidence="11">3.1.21.3</ecNumber>
    </recommendedName>
</protein>
<dbReference type="InterPro" id="IPR040980">
    <property type="entry name" value="SWI2_SNF2"/>
</dbReference>
<keyword evidence="8 11" id="KW-0378">Hydrolase</keyword>
<keyword evidence="9 11" id="KW-0067">ATP-binding</keyword>
<dbReference type="PANTHER" id="PTHR30195:SF15">
    <property type="entry name" value="TYPE I RESTRICTION ENZYME HINDI ENDONUCLEASE SUBUNIT"/>
    <property type="match status" value="1"/>
</dbReference>
<sequence>MAGMTEADWEHHLLDQLAEWGWDPVKGRDLAPRTGERSGWDDLIIEPRLRSAIHGINPGLPDEVVDEAVVQIRRRTSQDAFHENALVHKLLTRGVKVTYTGQDGRERTPTVWVLNFADPLANEFLVANQVTISDGRNNRRLDAVCYVNGLPLAVFELKAAGSEDSSQTAYFQLRTYLREFGATLFAIPQIAVASDGVTALIGTPFTKWEHMAPWNLDEQGNRTNLQADDALDVLVAGAFEPGRFLDLIGNFLSYSAERGGSVDTVLLAKPHQFHAVNKAIEATIRAVATDGRAGVVWHTQGSGKSKEMEFYASKVLKHPALGNPTVLVLTDRLDLDDQLYRTFSASELLPEAPVQASTRDDLRETLDRPSGGIVFSTLQKFGLPAEDVKRGIRHPVVSPRRNVIVIVDEAHRSHYDFEDGLARNLHDALPNATFIAFTGTPISRADADTRAVFGPDIDVYDLTRAVDDGATVPVFYENRHIPVNLPGDVDTDDLDDRAQDVTAELGDEERRRADRAFAKIEHVLGAPERLRELAEDIVAHWVARRAEMRKTTGVAGKAMIVCQSRYICARLYEEIVNLPLPREESWDDPDDDRGVIKAVYTGVPGEDLPVGAHVRTAARLKAIQRRMKNESDPLELVIVQSLWLTGFDAPPLHTLYLDKLMRGASLMQALARVNRRFRDKPHGLVVDYIGVASDLTAALAEYTVDDQQGRPVGRPAESAVDMVMELHSVVAAQIGGSPWRETLSTGSPRSYEDAVTSAAAYLKRPEPDLDEGKPNAEQRFLKSVRDLQRAFALQPRAQALKPLIDDIRFFERVRIRLVKWDAEARLERGETSAADVDFLIRQLTAGVVAADEVIDIYQAAGLERPDLSHLDENFVRRIRQSRHPELALEALRRAIEREIRSVNPHNLVRQRTFTERLLATMRRYTNGALTSAEIINELVSMAREVSADRGRAAELGLSGDELAFYDAVAANESAVRQMGSNKLAEIAKGLVAAVHKDRAVDWSKREQVQARLRSKIKRLLAVHGYPPDAAMAAVELVLQQAETFVDDDTNLTK</sequence>
<keyword evidence="6 11" id="KW-0680">Restriction system</keyword>
<dbReference type="Proteomes" id="UP000635387">
    <property type="component" value="Unassembled WGS sequence"/>
</dbReference>
<dbReference type="RefSeq" id="WP_229907901.1">
    <property type="nucleotide sequence ID" value="NZ_BNAY01000005.1"/>
</dbReference>
<evidence type="ECO:0000256" key="8">
    <source>
        <dbReference type="ARBA" id="ARBA00022801"/>
    </source>
</evidence>
<dbReference type="Pfam" id="PF11867">
    <property type="entry name" value="T1RH-like_C"/>
    <property type="match status" value="1"/>
</dbReference>
<keyword evidence="7" id="KW-0255">Endonuclease</keyword>
<dbReference type="InterPro" id="IPR055180">
    <property type="entry name" value="HsdR_RecA-like_helicase_dom_2"/>
</dbReference>
<evidence type="ECO:0000259" key="12">
    <source>
        <dbReference type="PROSITE" id="PS51192"/>
    </source>
</evidence>
<dbReference type="InterPro" id="IPR007409">
    <property type="entry name" value="Restrct_endonuc_type1_HsdR_N"/>
</dbReference>
<dbReference type="SUPFAM" id="SSF52540">
    <property type="entry name" value="P-loop containing nucleoside triphosphate hydrolases"/>
    <property type="match status" value="2"/>
</dbReference>
<dbReference type="PROSITE" id="PS51192">
    <property type="entry name" value="HELICASE_ATP_BIND_1"/>
    <property type="match status" value="1"/>
</dbReference>